<dbReference type="InParanoid" id="A0A0P9C1H5"/>
<accession>A0A0P9C1H5</accession>
<sequence length="82" mass="9531">MIMRKVYMVARSENRIESSIGFNSRSDKESESESESEPRPWLVLLLIALRIRLVRSQQVDRRRAGAERDNRQKRASLGVLVC</sequence>
<evidence type="ECO:0000256" key="1">
    <source>
        <dbReference type="SAM" id="MobiDB-lite"/>
    </source>
</evidence>
<organism evidence="2 3">
    <name type="scientific">Drosophila ananassae</name>
    <name type="common">Fruit fly</name>
    <dbReference type="NCBI Taxonomy" id="7217"/>
    <lineage>
        <taxon>Eukaryota</taxon>
        <taxon>Metazoa</taxon>
        <taxon>Ecdysozoa</taxon>
        <taxon>Arthropoda</taxon>
        <taxon>Hexapoda</taxon>
        <taxon>Insecta</taxon>
        <taxon>Pterygota</taxon>
        <taxon>Neoptera</taxon>
        <taxon>Endopterygota</taxon>
        <taxon>Diptera</taxon>
        <taxon>Brachycera</taxon>
        <taxon>Muscomorpha</taxon>
        <taxon>Ephydroidea</taxon>
        <taxon>Drosophilidae</taxon>
        <taxon>Drosophila</taxon>
        <taxon>Sophophora</taxon>
    </lineage>
</organism>
<keyword evidence="3" id="KW-1185">Reference proteome</keyword>
<protein>
    <submittedName>
        <fullName evidence="2">Uncharacterized protein</fullName>
    </submittedName>
</protein>
<dbReference type="Proteomes" id="UP000007801">
    <property type="component" value="Unassembled WGS sequence"/>
</dbReference>
<feature type="region of interest" description="Disordered" evidence="1">
    <location>
        <begin position="60"/>
        <end position="82"/>
    </location>
</feature>
<proteinExistence type="predicted"/>
<feature type="compositionally biased region" description="Basic and acidic residues" evidence="1">
    <location>
        <begin position="60"/>
        <end position="72"/>
    </location>
</feature>
<evidence type="ECO:0000313" key="2">
    <source>
        <dbReference type="EMBL" id="KPU77493.1"/>
    </source>
</evidence>
<dbReference type="EMBL" id="CH902630">
    <property type="protein sequence ID" value="KPU77493.1"/>
    <property type="molecule type" value="Genomic_DNA"/>
</dbReference>
<reference evidence="2 3" key="1">
    <citation type="journal article" date="2007" name="Nature">
        <title>Evolution of genes and genomes on the Drosophila phylogeny.</title>
        <authorList>
            <consortium name="Drosophila 12 Genomes Consortium"/>
            <person name="Clark A.G."/>
            <person name="Eisen M.B."/>
            <person name="Smith D.R."/>
            <person name="Bergman C.M."/>
            <person name="Oliver B."/>
            <person name="Markow T.A."/>
            <person name="Kaufman T.C."/>
            <person name="Kellis M."/>
            <person name="Gelbart W."/>
            <person name="Iyer V.N."/>
            <person name="Pollard D.A."/>
            <person name="Sackton T.B."/>
            <person name="Larracuente A.M."/>
            <person name="Singh N.D."/>
            <person name="Abad J.P."/>
            <person name="Abt D.N."/>
            <person name="Adryan B."/>
            <person name="Aguade M."/>
            <person name="Akashi H."/>
            <person name="Anderson W.W."/>
            <person name="Aquadro C.F."/>
            <person name="Ardell D.H."/>
            <person name="Arguello R."/>
            <person name="Artieri C.G."/>
            <person name="Barbash D.A."/>
            <person name="Barker D."/>
            <person name="Barsanti P."/>
            <person name="Batterham P."/>
            <person name="Batzoglou S."/>
            <person name="Begun D."/>
            <person name="Bhutkar A."/>
            <person name="Blanco E."/>
            <person name="Bosak S.A."/>
            <person name="Bradley R.K."/>
            <person name="Brand A.D."/>
            <person name="Brent M.R."/>
            <person name="Brooks A.N."/>
            <person name="Brown R.H."/>
            <person name="Butlin R.K."/>
            <person name="Caggese C."/>
            <person name="Calvi B.R."/>
            <person name="Bernardo de Carvalho A."/>
            <person name="Caspi A."/>
            <person name="Castrezana S."/>
            <person name="Celniker S.E."/>
            <person name="Chang J.L."/>
            <person name="Chapple C."/>
            <person name="Chatterji S."/>
            <person name="Chinwalla A."/>
            <person name="Civetta A."/>
            <person name="Clifton S.W."/>
            <person name="Comeron J.M."/>
            <person name="Costello J.C."/>
            <person name="Coyne J.A."/>
            <person name="Daub J."/>
            <person name="David R.G."/>
            <person name="Delcher A.L."/>
            <person name="Delehaunty K."/>
            <person name="Do C.B."/>
            <person name="Ebling H."/>
            <person name="Edwards K."/>
            <person name="Eickbush T."/>
            <person name="Evans J.D."/>
            <person name="Filipski A."/>
            <person name="Findeiss S."/>
            <person name="Freyhult E."/>
            <person name="Fulton L."/>
            <person name="Fulton R."/>
            <person name="Garcia A.C."/>
            <person name="Gardiner A."/>
            <person name="Garfield D.A."/>
            <person name="Garvin B.E."/>
            <person name="Gibson G."/>
            <person name="Gilbert D."/>
            <person name="Gnerre S."/>
            <person name="Godfrey J."/>
            <person name="Good R."/>
            <person name="Gotea V."/>
            <person name="Gravely B."/>
            <person name="Greenberg A.J."/>
            <person name="Griffiths-Jones S."/>
            <person name="Gross S."/>
            <person name="Guigo R."/>
            <person name="Gustafson E.A."/>
            <person name="Haerty W."/>
            <person name="Hahn M.W."/>
            <person name="Halligan D.L."/>
            <person name="Halpern A.L."/>
            <person name="Halter G.M."/>
            <person name="Han M.V."/>
            <person name="Heger A."/>
            <person name="Hillier L."/>
            <person name="Hinrichs A.S."/>
            <person name="Holmes I."/>
            <person name="Hoskins R.A."/>
            <person name="Hubisz M.J."/>
            <person name="Hultmark D."/>
            <person name="Huntley M.A."/>
            <person name="Jaffe D.B."/>
            <person name="Jagadeeshan S."/>
            <person name="Jeck W.R."/>
            <person name="Johnson J."/>
            <person name="Jones C.D."/>
            <person name="Jordan W.C."/>
            <person name="Karpen G.H."/>
            <person name="Kataoka E."/>
            <person name="Keightley P.D."/>
            <person name="Kheradpour P."/>
            <person name="Kirkness E.F."/>
            <person name="Koerich L.B."/>
            <person name="Kristiansen K."/>
            <person name="Kudrna D."/>
            <person name="Kulathinal R.J."/>
            <person name="Kumar S."/>
            <person name="Kwok R."/>
            <person name="Lander E."/>
            <person name="Langley C.H."/>
            <person name="Lapoint R."/>
            <person name="Lazzaro B.P."/>
            <person name="Lee S.J."/>
            <person name="Levesque L."/>
            <person name="Li R."/>
            <person name="Lin C.F."/>
            <person name="Lin M.F."/>
            <person name="Lindblad-Toh K."/>
            <person name="Llopart A."/>
            <person name="Long M."/>
            <person name="Low L."/>
            <person name="Lozovsky E."/>
            <person name="Lu J."/>
            <person name="Luo M."/>
            <person name="Machado C.A."/>
            <person name="Makalowski W."/>
            <person name="Marzo M."/>
            <person name="Matsuda M."/>
            <person name="Matzkin L."/>
            <person name="McAllister B."/>
            <person name="McBride C.S."/>
            <person name="McKernan B."/>
            <person name="McKernan K."/>
            <person name="Mendez-Lago M."/>
            <person name="Minx P."/>
            <person name="Mollenhauer M.U."/>
            <person name="Montooth K."/>
            <person name="Mount S.M."/>
            <person name="Mu X."/>
            <person name="Myers E."/>
            <person name="Negre B."/>
            <person name="Newfeld S."/>
            <person name="Nielsen R."/>
            <person name="Noor M.A."/>
            <person name="O'Grady P."/>
            <person name="Pachter L."/>
            <person name="Papaceit M."/>
            <person name="Parisi M.J."/>
            <person name="Parisi M."/>
            <person name="Parts L."/>
            <person name="Pedersen J.S."/>
            <person name="Pesole G."/>
            <person name="Phillippy A.M."/>
            <person name="Ponting C.P."/>
            <person name="Pop M."/>
            <person name="Porcelli D."/>
            <person name="Powell J.R."/>
            <person name="Prohaska S."/>
            <person name="Pruitt K."/>
            <person name="Puig M."/>
            <person name="Quesneville H."/>
            <person name="Ram K.R."/>
            <person name="Rand D."/>
            <person name="Rasmussen M.D."/>
            <person name="Reed L.K."/>
            <person name="Reenan R."/>
            <person name="Reily A."/>
            <person name="Remington K.A."/>
            <person name="Rieger T.T."/>
            <person name="Ritchie M.G."/>
            <person name="Robin C."/>
            <person name="Rogers Y.H."/>
            <person name="Rohde C."/>
            <person name="Rozas J."/>
            <person name="Rubenfield M.J."/>
            <person name="Ruiz A."/>
            <person name="Russo S."/>
            <person name="Salzberg S.L."/>
            <person name="Sanchez-Gracia A."/>
            <person name="Saranga D.J."/>
            <person name="Sato H."/>
            <person name="Schaeffer S.W."/>
            <person name="Schatz M.C."/>
            <person name="Schlenke T."/>
            <person name="Schwartz R."/>
            <person name="Segarra C."/>
            <person name="Singh R.S."/>
            <person name="Sirot L."/>
            <person name="Sirota M."/>
            <person name="Sisneros N.B."/>
            <person name="Smith C.D."/>
            <person name="Smith T.F."/>
            <person name="Spieth J."/>
            <person name="Stage D.E."/>
            <person name="Stark A."/>
            <person name="Stephan W."/>
            <person name="Strausberg R.L."/>
            <person name="Strempel S."/>
            <person name="Sturgill D."/>
            <person name="Sutton G."/>
            <person name="Sutton G.G."/>
            <person name="Tao W."/>
            <person name="Teichmann S."/>
            <person name="Tobari Y.N."/>
            <person name="Tomimura Y."/>
            <person name="Tsolas J.M."/>
            <person name="Valente V.L."/>
            <person name="Venter E."/>
            <person name="Venter J.C."/>
            <person name="Vicario S."/>
            <person name="Vieira F.G."/>
            <person name="Vilella A.J."/>
            <person name="Villasante A."/>
            <person name="Walenz B."/>
            <person name="Wang J."/>
            <person name="Wasserman M."/>
            <person name="Watts T."/>
            <person name="Wilson D."/>
            <person name="Wilson R.K."/>
            <person name="Wing R.A."/>
            <person name="Wolfner M.F."/>
            <person name="Wong A."/>
            <person name="Wong G.K."/>
            <person name="Wu C.I."/>
            <person name="Wu G."/>
            <person name="Yamamoto D."/>
            <person name="Yang H.P."/>
            <person name="Yang S.P."/>
            <person name="Yorke J.A."/>
            <person name="Yoshida K."/>
            <person name="Zdobnov E."/>
            <person name="Zhang P."/>
            <person name="Zhang Y."/>
            <person name="Zimin A.V."/>
            <person name="Baldwin J."/>
            <person name="Abdouelleil A."/>
            <person name="Abdulkadir J."/>
            <person name="Abebe A."/>
            <person name="Abera B."/>
            <person name="Abreu J."/>
            <person name="Acer S.C."/>
            <person name="Aftuck L."/>
            <person name="Alexander A."/>
            <person name="An P."/>
            <person name="Anderson E."/>
            <person name="Anderson S."/>
            <person name="Arachi H."/>
            <person name="Azer M."/>
            <person name="Bachantsang P."/>
            <person name="Barry A."/>
            <person name="Bayul T."/>
            <person name="Berlin A."/>
            <person name="Bessette D."/>
            <person name="Bloom T."/>
            <person name="Blye J."/>
            <person name="Boguslavskiy L."/>
            <person name="Bonnet C."/>
            <person name="Boukhgalter B."/>
            <person name="Bourzgui I."/>
            <person name="Brown A."/>
            <person name="Cahill P."/>
            <person name="Channer S."/>
            <person name="Cheshatsang Y."/>
            <person name="Chuda L."/>
            <person name="Citroen M."/>
            <person name="Collymore A."/>
            <person name="Cooke P."/>
            <person name="Costello M."/>
            <person name="D'Aco K."/>
            <person name="Daza R."/>
            <person name="De Haan G."/>
            <person name="DeGray S."/>
            <person name="DeMaso C."/>
            <person name="Dhargay N."/>
            <person name="Dooley K."/>
            <person name="Dooley E."/>
            <person name="Doricent M."/>
            <person name="Dorje P."/>
            <person name="Dorjee K."/>
            <person name="Dupes A."/>
            <person name="Elong R."/>
            <person name="Falk J."/>
            <person name="Farina A."/>
            <person name="Faro S."/>
            <person name="Ferguson D."/>
            <person name="Fisher S."/>
            <person name="Foley C.D."/>
            <person name="Franke A."/>
            <person name="Friedrich D."/>
            <person name="Gadbois L."/>
            <person name="Gearin G."/>
            <person name="Gearin C.R."/>
            <person name="Giannoukos G."/>
            <person name="Goode T."/>
            <person name="Graham J."/>
            <person name="Grandbois E."/>
            <person name="Grewal S."/>
            <person name="Gyaltsen K."/>
            <person name="Hafez N."/>
            <person name="Hagos B."/>
            <person name="Hall J."/>
            <person name="Henson C."/>
            <person name="Hollinger A."/>
            <person name="Honan T."/>
            <person name="Huard M.D."/>
            <person name="Hughes L."/>
            <person name="Hurhula B."/>
            <person name="Husby M.E."/>
            <person name="Kamat A."/>
            <person name="Kanga B."/>
            <person name="Kashin S."/>
            <person name="Khazanovich D."/>
            <person name="Kisner P."/>
            <person name="Lance K."/>
            <person name="Lara M."/>
            <person name="Lee W."/>
            <person name="Lennon N."/>
            <person name="Letendre F."/>
            <person name="LeVine R."/>
            <person name="Lipovsky A."/>
            <person name="Liu X."/>
            <person name="Liu J."/>
            <person name="Liu S."/>
            <person name="Lokyitsang T."/>
            <person name="Lokyitsang Y."/>
            <person name="Lubonja R."/>
            <person name="Lui A."/>
            <person name="MacDonald P."/>
            <person name="Magnisalis V."/>
            <person name="Maru K."/>
            <person name="Matthews C."/>
            <person name="McCusker W."/>
            <person name="McDonough S."/>
            <person name="Mehta T."/>
            <person name="Meldrim J."/>
            <person name="Meneus L."/>
            <person name="Mihai O."/>
            <person name="Mihalev A."/>
            <person name="Mihova T."/>
            <person name="Mittelman R."/>
            <person name="Mlenga V."/>
            <person name="Montmayeur A."/>
            <person name="Mulrain L."/>
            <person name="Navidi A."/>
            <person name="Naylor J."/>
            <person name="Negash T."/>
            <person name="Nguyen T."/>
            <person name="Nguyen N."/>
            <person name="Nicol R."/>
            <person name="Norbu C."/>
            <person name="Norbu N."/>
            <person name="Novod N."/>
            <person name="O'Neill B."/>
            <person name="Osman S."/>
            <person name="Markiewicz E."/>
            <person name="Oyono O.L."/>
            <person name="Patti C."/>
            <person name="Phunkhang P."/>
            <person name="Pierre F."/>
            <person name="Priest M."/>
            <person name="Raghuraman S."/>
            <person name="Rege F."/>
            <person name="Reyes R."/>
            <person name="Rise C."/>
            <person name="Rogov P."/>
            <person name="Ross K."/>
            <person name="Ryan E."/>
            <person name="Settipalli S."/>
            <person name="Shea T."/>
            <person name="Sherpa N."/>
            <person name="Shi L."/>
            <person name="Shih D."/>
            <person name="Sparrow T."/>
            <person name="Spaulding J."/>
            <person name="Stalker J."/>
            <person name="Stange-Thomann N."/>
            <person name="Stavropoulos S."/>
            <person name="Stone C."/>
            <person name="Strader C."/>
            <person name="Tesfaye S."/>
            <person name="Thomson T."/>
            <person name="Thoulutsang Y."/>
            <person name="Thoulutsang D."/>
            <person name="Topham K."/>
            <person name="Topping I."/>
            <person name="Tsamla T."/>
            <person name="Vassiliev H."/>
            <person name="Vo A."/>
            <person name="Wangchuk T."/>
            <person name="Wangdi T."/>
            <person name="Weiand M."/>
            <person name="Wilkinson J."/>
            <person name="Wilson A."/>
            <person name="Yadav S."/>
            <person name="Young G."/>
            <person name="Yu Q."/>
            <person name="Zembek L."/>
            <person name="Zhong D."/>
            <person name="Zimmer A."/>
            <person name="Zwirko Z."/>
            <person name="Jaffe D.B."/>
            <person name="Alvarez P."/>
            <person name="Brockman W."/>
            <person name="Butler J."/>
            <person name="Chin C."/>
            <person name="Gnerre S."/>
            <person name="Grabherr M."/>
            <person name="Kleber M."/>
            <person name="Mauceli E."/>
            <person name="MacCallum I."/>
        </authorList>
    </citation>
    <scope>NUCLEOTIDE SEQUENCE [LARGE SCALE GENOMIC DNA]</scope>
    <source>
        <strain evidence="3">Tucson 14024-0371.13</strain>
    </source>
</reference>
<name>A0A0P9C1H5_DROAN</name>
<evidence type="ECO:0000313" key="3">
    <source>
        <dbReference type="Proteomes" id="UP000007801"/>
    </source>
</evidence>
<gene>
    <name evidence="2" type="primary">Dana\GF27891</name>
    <name evidence="2" type="ORF">GF27891</name>
</gene>
<dbReference type="AlphaFoldDB" id="A0A0P9C1H5"/>